<gene>
    <name evidence="3" type="ORF">J0S82_005075</name>
</gene>
<proteinExistence type="predicted"/>
<organism evidence="3 4">
    <name type="scientific">Galemys pyrenaicus</name>
    <name type="common">Iberian desman</name>
    <name type="synonym">Pyrenean desman</name>
    <dbReference type="NCBI Taxonomy" id="202257"/>
    <lineage>
        <taxon>Eukaryota</taxon>
        <taxon>Metazoa</taxon>
        <taxon>Chordata</taxon>
        <taxon>Craniata</taxon>
        <taxon>Vertebrata</taxon>
        <taxon>Euteleostomi</taxon>
        <taxon>Mammalia</taxon>
        <taxon>Eutheria</taxon>
        <taxon>Laurasiatheria</taxon>
        <taxon>Eulipotyphla</taxon>
        <taxon>Talpidae</taxon>
        <taxon>Galemys</taxon>
    </lineage>
</organism>
<feature type="compositionally biased region" description="Basic and acidic residues" evidence="1">
    <location>
        <begin position="52"/>
        <end position="89"/>
    </location>
</feature>
<dbReference type="AlphaFoldDB" id="A0A8J6DEE9"/>
<keyword evidence="2" id="KW-1133">Transmembrane helix</keyword>
<comment type="caution">
    <text evidence="3">The sequence shown here is derived from an EMBL/GenBank/DDBJ whole genome shotgun (WGS) entry which is preliminary data.</text>
</comment>
<protein>
    <submittedName>
        <fullName evidence="3">Testis-expressed protein 46</fullName>
    </submittedName>
</protein>
<dbReference type="PANTHER" id="PTHR39412">
    <property type="entry name" value="TESTIS-EXPRESSED PROTEIN 46"/>
    <property type="match status" value="1"/>
</dbReference>
<reference evidence="3" key="1">
    <citation type="journal article" date="2021" name="Evol. Appl.">
        <title>The genome of the Pyrenean desman and the effects of bottlenecks and inbreeding on the genomic landscape of an endangered species.</title>
        <authorList>
            <person name="Escoda L."/>
            <person name="Castresana J."/>
        </authorList>
    </citation>
    <scope>NUCLEOTIDE SEQUENCE</scope>
    <source>
        <strain evidence="3">IBE-C5619</strain>
    </source>
</reference>
<accession>A0A8J6DEE9</accession>
<keyword evidence="2" id="KW-0472">Membrane</keyword>
<dbReference type="Proteomes" id="UP000700334">
    <property type="component" value="Unassembled WGS sequence"/>
</dbReference>
<dbReference type="Pfam" id="PF17671">
    <property type="entry name" value="DUF5531"/>
    <property type="match status" value="2"/>
</dbReference>
<feature type="region of interest" description="Disordered" evidence="1">
    <location>
        <begin position="44"/>
        <end position="89"/>
    </location>
</feature>
<evidence type="ECO:0000256" key="1">
    <source>
        <dbReference type="SAM" id="MobiDB-lite"/>
    </source>
</evidence>
<evidence type="ECO:0000313" key="3">
    <source>
        <dbReference type="EMBL" id="KAG8506677.1"/>
    </source>
</evidence>
<dbReference type="EMBL" id="JAGFMF010012145">
    <property type="protein sequence ID" value="KAG8506677.1"/>
    <property type="molecule type" value="Genomic_DNA"/>
</dbReference>
<evidence type="ECO:0000256" key="2">
    <source>
        <dbReference type="SAM" id="Phobius"/>
    </source>
</evidence>
<keyword evidence="2" id="KW-0812">Transmembrane</keyword>
<name>A0A8J6DEE9_GALPY</name>
<dbReference type="InterPro" id="IPR038788">
    <property type="entry name" value="TEX46-like"/>
</dbReference>
<sequence length="172" mass="19794">MLASSGTIGALMATLISYKPILFAVLFLLLLLSNWLVKYEFRPTPPEPQQEEAEKPKPPEAKPKAECKAEDKSKDKDKDKKECKAKPDGKVMSAKEVERLHACFALQDKILERLVFSEMKLKVLENQMFIMWNRMSHHKGSSRHRTYPLKKYSRRRSESIFSMSTECTSTSP</sequence>
<keyword evidence="4" id="KW-1185">Reference proteome</keyword>
<dbReference type="OrthoDB" id="9836057at2759"/>
<dbReference type="PANTHER" id="PTHR39412:SF1">
    <property type="entry name" value="TESTIS-EXPRESSED PROTEIN 46"/>
    <property type="match status" value="1"/>
</dbReference>
<feature type="transmembrane region" description="Helical" evidence="2">
    <location>
        <begin position="20"/>
        <end position="37"/>
    </location>
</feature>
<evidence type="ECO:0000313" key="4">
    <source>
        <dbReference type="Proteomes" id="UP000700334"/>
    </source>
</evidence>